<gene>
    <name evidence="6" type="ORF">BU202_00195</name>
</gene>
<dbReference type="PANTHER" id="PTHR30126">
    <property type="entry name" value="HTH-TYPE TRANSCRIPTIONAL REGULATOR"/>
    <property type="match status" value="1"/>
</dbReference>
<comment type="similarity">
    <text evidence="1">Belongs to the LysR transcriptional regulatory family.</text>
</comment>
<dbReference type="SUPFAM" id="SSF53850">
    <property type="entry name" value="Periplasmic binding protein-like II"/>
    <property type="match status" value="1"/>
</dbReference>
<proteinExistence type="inferred from homology"/>
<evidence type="ECO:0000313" key="6">
    <source>
        <dbReference type="EMBL" id="OLF48748.1"/>
    </source>
</evidence>
<dbReference type="PROSITE" id="PS50931">
    <property type="entry name" value="HTH_LYSR"/>
    <property type="match status" value="1"/>
</dbReference>
<sequence>MNLQHLRYFLTLADLEHYTDAAKSLHITQPTLSHAISMLEEEVQVPLFTKQGRNVILTEQGKEFYTTVQSSLAILDSGVQNLQRRYTNKPNIHLTLLRVLGRKAVPQLVRKFIEAYPETDAIFDFHNDSGMSHDMIEGLIHDKYDLAFCSRLDDYPTISYIPIFSQDLVLIVPKQHPLSKQETVTVEDTLIFPQVWFSKRSGVRPVIEQLYQSFTEKPQIAFEVSEDETVAGLVAQGFGLAIIPKFDFLSSIEDIEVIEIDELKDARIYYAAYRKDKSLSNDLKNFIDFITTSSMELGDIV</sequence>
<organism evidence="6 7">
    <name type="scientific">Streptococcus cuniculi</name>
    <dbReference type="NCBI Taxonomy" id="1432788"/>
    <lineage>
        <taxon>Bacteria</taxon>
        <taxon>Bacillati</taxon>
        <taxon>Bacillota</taxon>
        <taxon>Bacilli</taxon>
        <taxon>Lactobacillales</taxon>
        <taxon>Streptococcaceae</taxon>
        <taxon>Streptococcus</taxon>
    </lineage>
</organism>
<protein>
    <submittedName>
        <fullName evidence="6">LysR family transcriptional regulator</fullName>
    </submittedName>
</protein>
<feature type="domain" description="HTH lysR-type" evidence="5">
    <location>
        <begin position="1"/>
        <end position="58"/>
    </location>
</feature>
<dbReference type="SUPFAM" id="SSF46785">
    <property type="entry name" value="Winged helix' DNA-binding domain"/>
    <property type="match status" value="1"/>
</dbReference>
<dbReference type="EMBL" id="MSJM01000001">
    <property type="protein sequence ID" value="OLF48748.1"/>
    <property type="molecule type" value="Genomic_DNA"/>
</dbReference>
<dbReference type="Pfam" id="PF00126">
    <property type="entry name" value="HTH_1"/>
    <property type="match status" value="1"/>
</dbReference>
<dbReference type="PANTHER" id="PTHR30126:SF39">
    <property type="entry name" value="HTH-TYPE TRANSCRIPTIONAL REGULATOR CYSL"/>
    <property type="match status" value="1"/>
</dbReference>
<evidence type="ECO:0000256" key="1">
    <source>
        <dbReference type="ARBA" id="ARBA00009437"/>
    </source>
</evidence>
<evidence type="ECO:0000259" key="5">
    <source>
        <dbReference type="PROSITE" id="PS50931"/>
    </source>
</evidence>
<dbReference type="PRINTS" id="PR00039">
    <property type="entry name" value="HTHLYSR"/>
</dbReference>
<dbReference type="GO" id="GO:0000976">
    <property type="term" value="F:transcription cis-regulatory region binding"/>
    <property type="evidence" value="ECO:0007669"/>
    <property type="project" value="TreeGrafter"/>
</dbReference>
<dbReference type="AlphaFoldDB" id="A0A1Q8EAC9"/>
<keyword evidence="3" id="KW-0238">DNA-binding</keyword>
<accession>A0A1Q8EAC9</accession>
<evidence type="ECO:0000256" key="2">
    <source>
        <dbReference type="ARBA" id="ARBA00023015"/>
    </source>
</evidence>
<name>A0A1Q8EAC9_9STRE</name>
<dbReference type="Proteomes" id="UP000186890">
    <property type="component" value="Unassembled WGS sequence"/>
</dbReference>
<comment type="caution">
    <text evidence="6">The sequence shown here is derived from an EMBL/GenBank/DDBJ whole genome shotgun (WGS) entry which is preliminary data.</text>
</comment>
<dbReference type="Gene3D" id="3.40.190.290">
    <property type="match status" value="1"/>
</dbReference>
<dbReference type="GO" id="GO:0003700">
    <property type="term" value="F:DNA-binding transcription factor activity"/>
    <property type="evidence" value="ECO:0007669"/>
    <property type="project" value="InterPro"/>
</dbReference>
<keyword evidence="4" id="KW-0804">Transcription</keyword>
<dbReference type="Pfam" id="PF03466">
    <property type="entry name" value="LysR_substrate"/>
    <property type="match status" value="1"/>
</dbReference>
<evidence type="ECO:0000313" key="7">
    <source>
        <dbReference type="Proteomes" id="UP000186890"/>
    </source>
</evidence>
<dbReference type="InterPro" id="IPR005119">
    <property type="entry name" value="LysR_subst-bd"/>
</dbReference>
<dbReference type="RefSeq" id="WP_075103798.1">
    <property type="nucleotide sequence ID" value="NZ_MSJM01000001.1"/>
</dbReference>
<keyword evidence="2" id="KW-0805">Transcription regulation</keyword>
<dbReference type="InterPro" id="IPR036390">
    <property type="entry name" value="WH_DNA-bd_sf"/>
</dbReference>
<dbReference type="OrthoDB" id="9803735at2"/>
<dbReference type="InterPro" id="IPR036388">
    <property type="entry name" value="WH-like_DNA-bd_sf"/>
</dbReference>
<dbReference type="InterPro" id="IPR000847">
    <property type="entry name" value="LysR_HTH_N"/>
</dbReference>
<dbReference type="Gene3D" id="1.10.10.10">
    <property type="entry name" value="Winged helix-like DNA-binding domain superfamily/Winged helix DNA-binding domain"/>
    <property type="match status" value="1"/>
</dbReference>
<keyword evidence="7" id="KW-1185">Reference proteome</keyword>
<evidence type="ECO:0000256" key="3">
    <source>
        <dbReference type="ARBA" id="ARBA00023125"/>
    </source>
</evidence>
<reference evidence="7" key="1">
    <citation type="submission" date="2016-12" db="EMBL/GenBank/DDBJ databases">
        <authorList>
            <person name="Gulvik C.A."/>
        </authorList>
    </citation>
    <scope>NUCLEOTIDE SEQUENCE [LARGE SCALE GENOMIC DNA]</scope>
    <source>
        <strain evidence="7">NED12-00049-6B</strain>
    </source>
</reference>
<evidence type="ECO:0000256" key="4">
    <source>
        <dbReference type="ARBA" id="ARBA00023163"/>
    </source>
</evidence>
<dbReference type="FunFam" id="1.10.10.10:FF:000001">
    <property type="entry name" value="LysR family transcriptional regulator"/>
    <property type="match status" value="1"/>
</dbReference>